<sequence>MDHALRVAAGPAAEPDAILSTAERLLRPGPTSGGRPGPRAGQPPDNQATLRACQDVLNRTLALLR</sequence>
<protein>
    <submittedName>
        <fullName evidence="2">Uncharacterized protein</fullName>
    </submittedName>
</protein>
<gene>
    <name evidence="2" type="ORF">IBL26_08000</name>
</gene>
<feature type="region of interest" description="Disordered" evidence="1">
    <location>
        <begin position="26"/>
        <end position="50"/>
    </location>
</feature>
<reference evidence="2 3" key="1">
    <citation type="journal article" date="2013" name="Int. J. Syst. Evol. Microbiol.">
        <title>Roseomonas aerophila sp. nov., isolated from air.</title>
        <authorList>
            <person name="Kim S.J."/>
            <person name="Weon H.Y."/>
            <person name="Ahn J.H."/>
            <person name="Hong S.B."/>
            <person name="Seok S.J."/>
            <person name="Whang K.S."/>
            <person name="Kwon S.W."/>
        </authorList>
    </citation>
    <scope>NUCLEOTIDE SEQUENCE [LARGE SCALE GENOMIC DNA]</scope>
    <source>
        <strain evidence="2 3">NBRC 108923</strain>
    </source>
</reference>
<accession>A0ABR7RKC0</accession>
<proteinExistence type="predicted"/>
<dbReference type="EMBL" id="JACTVA010000010">
    <property type="protein sequence ID" value="MBC9206776.1"/>
    <property type="molecule type" value="Genomic_DNA"/>
</dbReference>
<name>A0ABR7RKC0_9PROT</name>
<evidence type="ECO:0000313" key="2">
    <source>
        <dbReference type="EMBL" id="MBC9206776.1"/>
    </source>
</evidence>
<keyword evidence="3" id="KW-1185">Reference proteome</keyword>
<evidence type="ECO:0000313" key="3">
    <source>
        <dbReference type="Proteomes" id="UP000626026"/>
    </source>
</evidence>
<evidence type="ECO:0000256" key="1">
    <source>
        <dbReference type="SAM" id="MobiDB-lite"/>
    </source>
</evidence>
<comment type="caution">
    <text evidence="2">The sequence shown here is derived from an EMBL/GenBank/DDBJ whole genome shotgun (WGS) entry which is preliminary data.</text>
</comment>
<organism evidence="2 3">
    <name type="scientific">Teichococcus aerophilus</name>
    <dbReference type="NCBI Taxonomy" id="1224513"/>
    <lineage>
        <taxon>Bacteria</taxon>
        <taxon>Pseudomonadati</taxon>
        <taxon>Pseudomonadota</taxon>
        <taxon>Alphaproteobacteria</taxon>
        <taxon>Acetobacterales</taxon>
        <taxon>Roseomonadaceae</taxon>
        <taxon>Roseomonas</taxon>
    </lineage>
</organism>
<dbReference type="RefSeq" id="WP_187783949.1">
    <property type="nucleotide sequence ID" value="NZ_JACTVA010000010.1"/>
</dbReference>
<dbReference type="Proteomes" id="UP000626026">
    <property type="component" value="Unassembled WGS sequence"/>
</dbReference>